<proteinExistence type="predicted"/>
<dbReference type="RefSeq" id="WP_255819103.1">
    <property type="nucleotide sequence ID" value="NZ_CP038804.1"/>
</dbReference>
<feature type="transmembrane region" description="Helical" evidence="1">
    <location>
        <begin position="87"/>
        <end position="106"/>
    </location>
</feature>
<dbReference type="EMBL" id="CP038804">
    <property type="protein sequence ID" value="UTY33407.1"/>
    <property type="molecule type" value="Genomic_DNA"/>
</dbReference>
<sequence>MKIKNPRFIIQEIVIFIGFVLFYYSLSMIGIMLMILGGLIGLLFIFSDNRHFNKISSAIKLVVSIILSIIAIYFIHEKGWNNLEGIVGSLVFMVPCIFCMMIRFFIEDEGTKDGFE</sequence>
<gene>
    <name evidence="2" type="ORF">E4N74_04805</name>
</gene>
<feature type="transmembrane region" description="Helical" evidence="1">
    <location>
        <begin position="58"/>
        <end position="75"/>
    </location>
</feature>
<evidence type="ECO:0000313" key="2">
    <source>
        <dbReference type="EMBL" id="UTY33407.1"/>
    </source>
</evidence>
<feature type="transmembrane region" description="Helical" evidence="1">
    <location>
        <begin position="29"/>
        <end position="46"/>
    </location>
</feature>
<dbReference type="Proteomes" id="UP001058682">
    <property type="component" value="Chromosome"/>
</dbReference>
<evidence type="ECO:0000256" key="1">
    <source>
        <dbReference type="SAM" id="Phobius"/>
    </source>
</evidence>
<evidence type="ECO:0000313" key="3">
    <source>
        <dbReference type="Proteomes" id="UP001058682"/>
    </source>
</evidence>
<name>A0AAE9SJN7_9SPIR</name>
<keyword evidence="1" id="KW-1133">Transmembrane helix</keyword>
<accession>A0AAE9SJN7</accession>
<keyword evidence="1" id="KW-0812">Transmembrane</keyword>
<protein>
    <submittedName>
        <fullName evidence="2">Uncharacterized protein</fullName>
    </submittedName>
</protein>
<organism evidence="2 3">
    <name type="scientific">Treponema putidum</name>
    <dbReference type="NCBI Taxonomy" id="221027"/>
    <lineage>
        <taxon>Bacteria</taxon>
        <taxon>Pseudomonadati</taxon>
        <taxon>Spirochaetota</taxon>
        <taxon>Spirochaetia</taxon>
        <taxon>Spirochaetales</taxon>
        <taxon>Treponemataceae</taxon>
        <taxon>Treponema</taxon>
    </lineage>
</organism>
<reference evidence="2" key="1">
    <citation type="submission" date="2019-04" db="EMBL/GenBank/DDBJ databases">
        <title>Whole genome sequencing of oral phylogroup 2 treponemes.</title>
        <authorList>
            <person name="Chan Y."/>
            <person name="Zeng H.H."/>
            <person name="Yu X.L."/>
            <person name="Leung W.K."/>
            <person name="Watt R.M."/>
        </authorList>
    </citation>
    <scope>NUCLEOTIDE SEQUENCE</scope>
    <source>
        <strain evidence="2">OMZ 835</strain>
    </source>
</reference>
<keyword evidence="1" id="KW-0472">Membrane</keyword>
<dbReference type="AlphaFoldDB" id="A0AAE9SJN7"/>